<dbReference type="OrthoDB" id="1362496at2"/>
<dbReference type="InterPro" id="IPR045391">
    <property type="entry name" value="DUF6520"/>
</dbReference>
<evidence type="ECO:0000313" key="2">
    <source>
        <dbReference type="EMBL" id="SEO10934.1"/>
    </source>
</evidence>
<name>A0A1H8M0J6_9FLAO</name>
<dbReference type="EMBL" id="FODN01000003">
    <property type="protein sequence ID" value="SEO10934.1"/>
    <property type="molecule type" value="Genomic_DNA"/>
</dbReference>
<dbReference type="Pfam" id="PF20130">
    <property type="entry name" value="DUF6520"/>
    <property type="match status" value="1"/>
</dbReference>
<dbReference type="AlphaFoldDB" id="A0A1H8M0J6"/>
<dbReference type="RefSeq" id="WP_091169446.1">
    <property type="nucleotide sequence ID" value="NZ_CBCSFM010000005.1"/>
</dbReference>
<accession>A0A1H8M0J6</accession>
<evidence type="ECO:0000313" key="3">
    <source>
        <dbReference type="Proteomes" id="UP000198657"/>
    </source>
</evidence>
<sequence>MKTIVKVILPVLAFTLASAAAVSTNEAKIKESKKTVLISGYIQNPSPEDCLQVNVDCTPVNTGQLCMSSEATPRQVFDKNEGNACSVNLFKVID</sequence>
<keyword evidence="3" id="KW-1185">Reference proteome</keyword>
<feature type="chain" id="PRO_5011703406" evidence="1">
    <location>
        <begin position="20"/>
        <end position="94"/>
    </location>
</feature>
<protein>
    <submittedName>
        <fullName evidence="2">Uncharacterized protein</fullName>
    </submittedName>
</protein>
<gene>
    <name evidence="2" type="ORF">SAMN04487942_1769</name>
</gene>
<evidence type="ECO:0000256" key="1">
    <source>
        <dbReference type="SAM" id="SignalP"/>
    </source>
</evidence>
<organism evidence="2 3">
    <name type="scientific">Flavobacterium sinopsychrotolerans</name>
    <dbReference type="NCBI Taxonomy" id="604089"/>
    <lineage>
        <taxon>Bacteria</taxon>
        <taxon>Pseudomonadati</taxon>
        <taxon>Bacteroidota</taxon>
        <taxon>Flavobacteriia</taxon>
        <taxon>Flavobacteriales</taxon>
        <taxon>Flavobacteriaceae</taxon>
        <taxon>Flavobacterium</taxon>
    </lineage>
</organism>
<proteinExistence type="predicted"/>
<reference evidence="3" key="1">
    <citation type="submission" date="2016-10" db="EMBL/GenBank/DDBJ databases">
        <authorList>
            <person name="Varghese N."/>
            <person name="Submissions S."/>
        </authorList>
    </citation>
    <scope>NUCLEOTIDE SEQUENCE [LARGE SCALE GENOMIC DNA]</scope>
    <source>
        <strain evidence="3">CGMCC 1.8704</strain>
    </source>
</reference>
<feature type="signal peptide" evidence="1">
    <location>
        <begin position="1"/>
        <end position="19"/>
    </location>
</feature>
<keyword evidence="1" id="KW-0732">Signal</keyword>
<dbReference type="Proteomes" id="UP000198657">
    <property type="component" value="Unassembled WGS sequence"/>
</dbReference>